<sequence length="535" mass="62488">MKVNVQEDAITALAQYYDSPLRCFTFQDFQLAPTLEEFEQILDLPLEGQQPYRPMKHHASLPTIANVLRIYPAELQQAYQEKHQNRGFTREFLERQMHNLAEKEDWETFIDVLALTVYGIVLFPKHDNFVDLAAIDVFLACKNRSENPVPALLANVYCTLSFCHERKGKRIICCLPMLYIWLTAHVFKRPSEIKCPITDLLRFQIGQKNGQEWANHLASLNEGHVRWHTPWQQSMTIVYHCGNYPNVPLMGTRGCINYNPIMGQRQLAYPMMGPPAEELLIPFVVYYEDGNFTELIQKARNAWARVVRKGKELGVRSCAAKASYRQWVKERVQEIKLPFKDPGTSQESEPSNPEPFENEQVKELKVRLAKMIEKNVRVERELRESRQTCAILKRENSEKQQAYEEVCKKQKSVQSHTTKVQRCLEAANKELGLRVKERNAALYEKRQLKGELYKAKRDREEALTQASELQTRVKNMEEQIKEIVMACEAEINAEKWEVIRIMKEYEAIVKVKDGQIEEGDKLIEYWIKRFIQLAY</sequence>
<protein>
    <submittedName>
        <fullName evidence="5">Uncharacterized protein LOC113854416</fullName>
    </submittedName>
</protein>
<dbReference type="Pfam" id="PF24924">
    <property type="entry name" value="DUF7745"/>
    <property type="match status" value="1"/>
</dbReference>
<dbReference type="PANTHER" id="PTHR48154:SF1">
    <property type="entry name" value="PROTEIN, PUTATIVE-RELATED"/>
    <property type="match status" value="1"/>
</dbReference>
<dbReference type="GeneID" id="113854416"/>
<evidence type="ECO:0000313" key="5">
    <source>
        <dbReference type="RefSeq" id="XP_027341177.1"/>
    </source>
</evidence>
<dbReference type="KEGG" id="aprc:113854416"/>
<reference evidence="5" key="2">
    <citation type="submission" date="2025-08" db="UniProtKB">
        <authorList>
            <consortium name="RefSeq"/>
        </authorList>
    </citation>
    <scope>IDENTIFICATION</scope>
    <source>
        <tissue evidence="5">Young leaves</tissue>
    </source>
</reference>
<evidence type="ECO:0000256" key="1">
    <source>
        <dbReference type="SAM" id="Coils"/>
    </source>
</evidence>
<evidence type="ECO:0000313" key="4">
    <source>
        <dbReference type="Proteomes" id="UP000694853"/>
    </source>
</evidence>
<keyword evidence="4" id="KW-1185">Reference proteome</keyword>
<evidence type="ECO:0000256" key="2">
    <source>
        <dbReference type="SAM" id="MobiDB-lite"/>
    </source>
</evidence>
<feature type="compositionally biased region" description="Low complexity" evidence="2">
    <location>
        <begin position="345"/>
        <end position="355"/>
    </location>
</feature>
<reference evidence="4" key="1">
    <citation type="journal article" date="2019" name="Toxins">
        <title>Detection of Abrin-Like and Prepropulchellin-Like Toxin Genes and Transcripts Using Whole Genome Sequencing and Full-Length Transcript Sequencing of Abrus precatorius.</title>
        <authorList>
            <person name="Hovde B.T."/>
            <person name="Daligault H.E."/>
            <person name="Hanschen E.R."/>
            <person name="Kunde Y.A."/>
            <person name="Johnson M.B."/>
            <person name="Starkenburg S.R."/>
            <person name="Johnson S.L."/>
        </authorList>
    </citation>
    <scope>NUCLEOTIDE SEQUENCE [LARGE SCALE GENOMIC DNA]</scope>
</reference>
<name>A0A8B8KBM2_ABRPR</name>
<evidence type="ECO:0000259" key="3">
    <source>
        <dbReference type="Pfam" id="PF24924"/>
    </source>
</evidence>
<dbReference type="AlphaFoldDB" id="A0A8B8KBM2"/>
<proteinExistence type="predicted"/>
<feature type="region of interest" description="Disordered" evidence="2">
    <location>
        <begin position="338"/>
        <end position="359"/>
    </location>
</feature>
<feature type="coiled-coil region" evidence="1">
    <location>
        <begin position="445"/>
        <end position="486"/>
    </location>
</feature>
<feature type="domain" description="DUF7745" evidence="3">
    <location>
        <begin position="1"/>
        <end position="333"/>
    </location>
</feature>
<dbReference type="InterPro" id="IPR056647">
    <property type="entry name" value="DUF7745"/>
</dbReference>
<dbReference type="PANTHER" id="PTHR48154">
    <property type="entry name" value="PROTEIN, PUTATIVE-RELATED"/>
    <property type="match status" value="1"/>
</dbReference>
<organism evidence="4 5">
    <name type="scientific">Abrus precatorius</name>
    <name type="common">Indian licorice</name>
    <name type="synonym">Glycine abrus</name>
    <dbReference type="NCBI Taxonomy" id="3816"/>
    <lineage>
        <taxon>Eukaryota</taxon>
        <taxon>Viridiplantae</taxon>
        <taxon>Streptophyta</taxon>
        <taxon>Embryophyta</taxon>
        <taxon>Tracheophyta</taxon>
        <taxon>Spermatophyta</taxon>
        <taxon>Magnoliopsida</taxon>
        <taxon>eudicotyledons</taxon>
        <taxon>Gunneridae</taxon>
        <taxon>Pentapetalae</taxon>
        <taxon>rosids</taxon>
        <taxon>fabids</taxon>
        <taxon>Fabales</taxon>
        <taxon>Fabaceae</taxon>
        <taxon>Papilionoideae</taxon>
        <taxon>50 kb inversion clade</taxon>
        <taxon>NPAAA clade</taxon>
        <taxon>indigoferoid/millettioid clade</taxon>
        <taxon>Abreae</taxon>
        <taxon>Abrus</taxon>
    </lineage>
</organism>
<gene>
    <name evidence="5" type="primary">LOC113854416</name>
</gene>
<accession>A0A8B8KBM2</accession>
<dbReference type="RefSeq" id="XP_027341177.1">
    <property type="nucleotide sequence ID" value="XM_027485376.1"/>
</dbReference>
<keyword evidence="1" id="KW-0175">Coiled coil</keyword>
<dbReference type="Proteomes" id="UP000694853">
    <property type="component" value="Unplaced"/>
</dbReference>
<dbReference type="OrthoDB" id="1430424at2759"/>
<feature type="coiled-coil region" evidence="1">
    <location>
        <begin position="361"/>
        <end position="402"/>
    </location>
</feature>